<accession>A0A660CB16</accession>
<dbReference type="InterPro" id="IPR036366">
    <property type="entry name" value="PGBDSf"/>
</dbReference>
<evidence type="ECO:0000313" key="4">
    <source>
        <dbReference type="EMBL" id="TWH18709.1"/>
    </source>
</evidence>
<dbReference type="InterPro" id="IPR050570">
    <property type="entry name" value="Cell_wall_metabolism_enzyme"/>
</dbReference>
<dbReference type="InterPro" id="IPR036365">
    <property type="entry name" value="PGBD-like_sf"/>
</dbReference>
<keyword evidence="5" id="KW-1185">Reference proteome</keyword>
<protein>
    <submittedName>
        <fullName evidence="4">Putative peptidoglycan binding protein</fullName>
    </submittedName>
</protein>
<dbReference type="InterPro" id="IPR002477">
    <property type="entry name" value="Peptidoglycan-bd-like"/>
</dbReference>
<feature type="domain" description="Peptidoglycan binding-like" evidence="2">
    <location>
        <begin position="271"/>
        <end position="327"/>
    </location>
</feature>
<dbReference type="InterPro" id="IPR016047">
    <property type="entry name" value="M23ase_b-sheet_dom"/>
</dbReference>
<dbReference type="Gene3D" id="2.70.70.10">
    <property type="entry name" value="Glucose Permease (Domain IIA)"/>
    <property type="match status" value="1"/>
</dbReference>
<evidence type="ECO:0000256" key="1">
    <source>
        <dbReference type="SAM" id="SignalP"/>
    </source>
</evidence>
<feature type="chain" id="PRO_5024847812" evidence="1">
    <location>
        <begin position="38"/>
        <end position="331"/>
    </location>
</feature>
<feature type="domain" description="Peptidoglycan binding-like" evidence="2">
    <location>
        <begin position="201"/>
        <end position="256"/>
    </location>
</feature>
<organism evidence="4 5">
    <name type="scientific">Prauserella rugosa</name>
    <dbReference type="NCBI Taxonomy" id="43354"/>
    <lineage>
        <taxon>Bacteria</taxon>
        <taxon>Bacillati</taxon>
        <taxon>Actinomycetota</taxon>
        <taxon>Actinomycetes</taxon>
        <taxon>Pseudonocardiales</taxon>
        <taxon>Pseudonocardiaceae</taxon>
        <taxon>Prauserella</taxon>
    </lineage>
</organism>
<keyword evidence="1" id="KW-0732">Signal</keyword>
<comment type="caution">
    <text evidence="4">The sequence shown here is derived from an EMBL/GenBank/DDBJ whole genome shotgun (WGS) entry which is preliminary data.</text>
</comment>
<dbReference type="PANTHER" id="PTHR21666">
    <property type="entry name" value="PEPTIDASE-RELATED"/>
    <property type="match status" value="1"/>
</dbReference>
<reference evidence="4 5" key="1">
    <citation type="submission" date="2019-07" db="EMBL/GenBank/DDBJ databases">
        <title>R&amp;d 2014.</title>
        <authorList>
            <person name="Klenk H.-P."/>
        </authorList>
    </citation>
    <scope>NUCLEOTIDE SEQUENCE [LARGE SCALE GENOMIC DNA]</scope>
    <source>
        <strain evidence="4 5">DSM 43194</strain>
    </source>
</reference>
<sequence length="331" mass="33879">MIARNREFAARRAVSGVAAVGLAAGMALTLGAPSALAEEGAMIVPASGKVTGTPNGYCTSGNSHDGFDIAASVGTPVVASADGTVRQADYADSPGNRIVLDHASGWETRYLHLDSKAVSTGESVTKGQVIGTVGNTGSSTGPHLHFQIERNDSVIRDGSLLDDFTCHSTVSQGSAIGYSFPGLPGGGDVVNDFPKLREGDRGEKVELAQTLLTQAGYDTEVDGVFGEATVASLKAFQEEVGAEVDAVLGPKSWGALLTAPAAGDKLREGSSGEEVKYLQRGLNATLRIDLGIDGKLGSATLSAVKQYQESRGLAADGVVGPDTWSALKSGA</sequence>
<evidence type="ECO:0000313" key="5">
    <source>
        <dbReference type="Proteomes" id="UP000317303"/>
    </source>
</evidence>
<dbReference type="GO" id="GO:0004222">
    <property type="term" value="F:metalloendopeptidase activity"/>
    <property type="evidence" value="ECO:0007669"/>
    <property type="project" value="TreeGrafter"/>
</dbReference>
<dbReference type="SUPFAM" id="SSF51261">
    <property type="entry name" value="Duplicated hybrid motif"/>
    <property type="match status" value="1"/>
</dbReference>
<dbReference type="EMBL" id="VLJV01000001">
    <property type="protein sequence ID" value="TWH18709.1"/>
    <property type="molecule type" value="Genomic_DNA"/>
</dbReference>
<name>A0A660CB16_9PSEU</name>
<gene>
    <name evidence="4" type="ORF">JD82_00530</name>
</gene>
<dbReference type="Proteomes" id="UP000317303">
    <property type="component" value="Unassembled WGS sequence"/>
</dbReference>
<dbReference type="AlphaFoldDB" id="A0A660CB16"/>
<dbReference type="InterPro" id="IPR011055">
    <property type="entry name" value="Dup_hybrid_motif"/>
</dbReference>
<dbReference type="Pfam" id="PF01471">
    <property type="entry name" value="PG_binding_1"/>
    <property type="match status" value="2"/>
</dbReference>
<dbReference type="CDD" id="cd12797">
    <property type="entry name" value="M23_peptidase"/>
    <property type="match status" value="1"/>
</dbReference>
<feature type="signal peptide" evidence="1">
    <location>
        <begin position="1"/>
        <end position="37"/>
    </location>
</feature>
<evidence type="ECO:0000259" key="3">
    <source>
        <dbReference type="Pfam" id="PF01551"/>
    </source>
</evidence>
<dbReference type="Pfam" id="PF01551">
    <property type="entry name" value="Peptidase_M23"/>
    <property type="match status" value="1"/>
</dbReference>
<dbReference type="Gene3D" id="1.10.101.10">
    <property type="entry name" value="PGBD-like superfamily/PGBD"/>
    <property type="match status" value="2"/>
</dbReference>
<feature type="domain" description="M23ase beta-sheet core" evidence="3">
    <location>
        <begin position="63"/>
        <end position="153"/>
    </location>
</feature>
<dbReference type="PANTHER" id="PTHR21666:SF270">
    <property type="entry name" value="MUREIN HYDROLASE ACTIVATOR ENVC"/>
    <property type="match status" value="1"/>
</dbReference>
<proteinExistence type="predicted"/>
<dbReference type="SUPFAM" id="SSF47090">
    <property type="entry name" value="PGBD-like"/>
    <property type="match status" value="2"/>
</dbReference>
<evidence type="ECO:0000259" key="2">
    <source>
        <dbReference type="Pfam" id="PF01471"/>
    </source>
</evidence>